<evidence type="ECO:0000313" key="1">
    <source>
        <dbReference type="EMBL" id="OGF30988.1"/>
    </source>
</evidence>
<protein>
    <submittedName>
        <fullName evidence="1">Uncharacterized protein</fullName>
    </submittedName>
</protein>
<organism evidence="1 2">
    <name type="scientific">Candidatus Falkowbacteria bacterium RIFOXYC2_FULL_36_12</name>
    <dbReference type="NCBI Taxonomy" id="1798002"/>
    <lineage>
        <taxon>Bacteria</taxon>
        <taxon>Candidatus Falkowiibacteriota</taxon>
    </lineage>
</organism>
<dbReference type="AlphaFoldDB" id="A0A1F5SW80"/>
<sequence>MSDQIVSYVIINGHKEFPKFAKYFIFRSDVPVEAFRSANLFHMFIGGKPFEFSPAIAELHFGRNKCSGKSIWVAVIPFPGWVFRVAKGELSQSDFEQDEALIRVVHHYDDNLPLGVILQRIFEGIPIEQI</sequence>
<evidence type="ECO:0000313" key="2">
    <source>
        <dbReference type="Proteomes" id="UP000179001"/>
    </source>
</evidence>
<dbReference type="Proteomes" id="UP000179001">
    <property type="component" value="Unassembled WGS sequence"/>
</dbReference>
<name>A0A1F5SW80_9BACT</name>
<dbReference type="EMBL" id="MFGJ01000008">
    <property type="protein sequence ID" value="OGF30988.1"/>
    <property type="molecule type" value="Genomic_DNA"/>
</dbReference>
<proteinExistence type="predicted"/>
<gene>
    <name evidence="1" type="ORF">A2478_00925</name>
</gene>
<accession>A0A1F5SW80</accession>
<dbReference type="STRING" id="1798002.A2478_00925"/>
<comment type="caution">
    <text evidence="1">The sequence shown here is derived from an EMBL/GenBank/DDBJ whole genome shotgun (WGS) entry which is preliminary data.</text>
</comment>
<reference evidence="1 2" key="1">
    <citation type="journal article" date="2016" name="Nat. Commun.">
        <title>Thousands of microbial genomes shed light on interconnected biogeochemical processes in an aquifer system.</title>
        <authorList>
            <person name="Anantharaman K."/>
            <person name="Brown C.T."/>
            <person name="Hug L.A."/>
            <person name="Sharon I."/>
            <person name="Castelle C.J."/>
            <person name="Probst A.J."/>
            <person name="Thomas B.C."/>
            <person name="Singh A."/>
            <person name="Wilkins M.J."/>
            <person name="Karaoz U."/>
            <person name="Brodie E.L."/>
            <person name="Williams K.H."/>
            <person name="Hubbard S.S."/>
            <person name="Banfield J.F."/>
        </authorList>
    </citation>
    <scope>NUCLEOTIDE SEQUENCE [LARGE SCALE GENOMIC DNA]</scope>
</reference>